<accession>A0A0V8RV94</accession>
<evidence type="ECO:0000256" key="2">
    <source>
        <dbReference type="ARBA" id="ARBA00022490"/>
    </source>
</evidence>
<evidence type="ECO:0000256" key="6">
    <source>
        <dbReference type="ARBA" id="ARBA00047820"/>
    </source>
</evidence>
<dbReference type="HAMAP" id="MF_00209">
    <property type="entry name" value="Inorganic_PPase"/>
    <property type="match status" value="1"/>
</dbReference>
<dbReference type="GO" id="GO:0005737">
    <property type="term" value="C:cytoplasm"/>
    <property type="evidence" value="ECO:0007669"/>
    <property type="project" value="UniProtKB-SubCell"/>
</dbReference>
<dbReference type="FunFam" id="3.90.80.10:FF:000003">
    <property type="entry name" value="Inorganic pyrophosphatase"/>
    <property type="match status" value="1"/>
</dbReference>
<dbReference type="EMBL" id="LNTB01000001">
    <property type="protein sequence ID" value="KSW11973.1"/>
    <property type="molecule type" value="Genomic_DNA"/>
</dbReference>
<dbReference type="Pfam" id="PF00719">
    <property type="entry name" value="Pyrophosphatase"/>
    <property type="match status" value="1"/>
</dbReference>
<name>A0A0V8RV94_PYROC</name>
<keyword evidence="9" id="KW-1185">Reference proteome</keyword>
<dbReference type="InterPro" id="IPR008162">
    <property type="entry name" value="Pyrophosphatase"/>
</dbReference>
<dbReference type="NCBIfam" id="NF002317">
    <property type="entry name" value="PRK01250.1"/>
    <property type="match status" value="1"/>
</dbReference>
<feature type="binding site" evidence="7">
    <location>
        <position position="67"/>
    </location>
    <ligand>
        <name>Mg(2+)</name>
        <dbReference type="ChEBI" id="CHEBI:18420"/>
        <label>1</label>
    </ligand>
</feature>
<keyword evidence="2 7" id="KW-0963">Cytoplasm</keyword>
<sequence>MSSIHGRLGPGKDAPEVVNVFIEIPMGSNVKYEYDEEAGVIKVDRFLYTSMVYPFNYGFVPGTLEEDGDPVDVLVITAQPVLPGTVIEARPIGVLVMEDEEGPDSKIVAVPKDKLDPSFKNVKSIDDLPEVLRDRIKHFFEHYKELEPGKWVKVREWLGPEEAKRRIKDAIERYRSKKG</sequence>
<dbReference type="RefSeq" id="WP_058370652.1">
    <property type="nucleotide sequence ID" value="NZ_LNTB01000001.1"/>
</dbReference>
<comment type="subunit">
    <text evidence="7">Homohexamer.</text>
</comment>
<keyword evidence="4 7" id="KW-0378">Hydrolase</keyword>
<feature type="binding site" evidence="7">
    <location>
        <position position="104"/>
    </location>
    <ligand>
        <name>Mg(2+)</name>
        <dbReference type="ChEBI" id="CHEBI:18420"/>
        <label>1</label>
    </ligand>
</feature>
<evidence type="ECO:0000256" key="1">
    <source>
        <dbReference type="ARBA" id="ARBA00001946"/>
    </source>
</evidence>
<feature type="binding site" evidence="7">
    <location>
        <position position="45"/>
    </location>
    <ligand>
        <name>substrate</name>
    </ligand>
</feature>
<comment type="cofactor">
    <cofactor evidence="1 7">
        <name>Mg(2+)</name>
        <dbReference type="ChEBI" id="CHEBI:18420"/>
    </cofactor>
</comment>
<comment type="function">
    <text evidence="7">Catalyzes the hydrolysis of inorganic pyrophosphate (PPi) forming two phosphate ions.</text>
</comment>
<evidence type="ECO:0000256" key="4">
    <source>
        <dbReference type="ARBA" id="ARBA00022801"/>
    </source>
</evidence>
<dbReference type="EC" id="3.6.1.1" evidence="7"/>
<evidence type="ECO:0000256" key="7">
    <source>
        <dbReference type="HAMAP-Rule" id="MF_00209"/>
    </source>
</evidence>
<dbReference type="Gene3D" id="3.90.80.10">
    <property type="entry name" value="Inorganic pyrophosphatase"/>
    <property type="match status" value="1"/>
</dbReference>
<dbReference type="GO" id="GO:0000287">
    <property type="term" value="F:magnesium ion binding"/>
    <property type="evidence" value="ECO:0007669"/>
    <property type="project" value="UniProtKB-UniRule"/>
</dbReference>
<evidence type="ECO:0000313" key="8">
    <source>
        <dbReference type="EMBL" id="KSW11973.1"/>
    </source>
</evidence>
<feature type="binding site" evidence="7">
    <location>
        <position position="57"/>
    </location>
    <ligand>
        <name>substrate</name>
    </ligand>
</feature>
<dbReference type="STRING" id="2309.CF15_04055"/>
<comment type="subcellular location">
    <subcellularLocation>
        <location evidence="7">Cytoplasm</location>
    </subcellularLocation>
</comment>
<organism evidence="8 9">
    <name type="scientific">Pyrodictium occultum</name>
    <dbReference type="NCBI Taxonomy" id="2309"/>
    <lineage>
        <taxon>Archaea</taxon>
        <taxon>Thermoproteota</taxon>
        <taxon>Thermoprotei</taxon>
        <taxon>Desulfurococcales</taxon>
        <taxon>Pyrodictiaceae</taxon>
        <taxon>Pyrodictium</taxon>
    </lineage>
</organism>
<proteinExistence type="inferred from homology"/>
<comment type="similarity">
    <text evidence="7">Belongs to the PPase family.</text>
</comment>
<evidence type="ECO:0000256" key="3">
    <source>
        <dbReference type="ARBA" id="ARBA00022723"/>
    </source>
</evidence>
<feature type="binding site" evidence="7">
    <location>
        <position position="72"/>
    </location>
    <ligand>
        <name>Mg(2+)</name>
        <dbReference type="ChEBI" id="CHEBI:18420"/>
        <label>1</label>
    </ligand>
</feature>
<dbReference type="PROSITE" id="PS00387">
    <property type="entry name" value="PPASE"/>
    <property type="match status" value="1"/>
</dbReference>
<protein>
    <recommendedName>
        <fullName evidence="7">Inorganic pyrophosphatase</fullName>
        <ecNumber evidence="7">3.6.1.1</ecNumber>
    </recommendedName>
    <alternativeName>
        <fullName evidence="7">Pyrophosphate phospho-hydrolase</fullName>
        <shortName evidence="7">PPase</shortName>
    </alternativeName>
</protein>
<feature type="binding site" evidence="7">
    <location>
        <position position="31"/>
    </location>
    <ligand>
        <name>substrate</name>
    </ligand>
</feature>
<keyword evidence="5 7" id="KW-0460">Magnesium</keyword>
<feature type="binding site" evidence="7">
    <location>
        <position position="72"/>
    </location>
    <ligand>
        <name>Mg(2+)</name>
        <dbReference type="ChEBI" id="CHEBI:18420"/>
        <label>2</label>
    </ligand>
</feature>
<keyword evidence="3 7" id="KW-0479">Metal-binding</keyword>
<dbReference type="OrthoDB" id="134160at2157"/>
<gene>
    <name evidence="7" type="primary">ppa</name>
    <name evidence="8" type="ORF">CF15_04055</name>
</gene>
<comment type="catalytic activity">
    <reaction evidence="6 7">
        <text>diphosphate + H2O = 2 phosphate + H(+)</text>
        <dbReference type="Rhea" id="RHEA:24576"/>
        <dbReference type="ChEBI" id="CHEBI:15377"/>
        <dbReference type="ChEBI" id="CHEBI:15378"/>
        <dbReference type="ChEBI" id="CHEBI:33019"/>
        <dbReference type="ChEBI" id="CHEBI:43474"/>
        <dbReference type="EC" id="3.6.1.1"/>
    </reaction>
</comment>
<dbReference type="Proteomes" id="UP000053352">
    <property type="component" value="Unassembled WGS sequence"/>
</dbReference>
<dbReference type="AlphaFoldDB" id="A0A0V8RV94"/>
<dbReference type="PANTHER" id="PTHR10286">
    <property type="entry name" value="INORGANIC PYROPHOSPHATASE"/>
    <property type="match status" value="1"/>
</dbReference>
<dbReference type="GO" id="GO:0006796">
    <property type="term" value="P:phosphate-containing compound metabolic process"/>
    <property type="evidence" value="ECO:0007669"/>
    <property type="project" value="InterPro"/>
</dbReference>
<comment type="caution">
    <text evidence="8">The sequence shown here is derived from an EMBL/GenBank/DDBJ whole genome shotgun (WGS) entry which is preliminary data.</text>
</comment>
<dbReference type="SUPFAM" id="SSF50324">
    <property type="entry name" value="Inorganic pyrophosphatase"/>
    <property type="match status" value="1"/>
</dbReference>
<evidence type="ECO:0000313" key="9">
    <source>
        <dbReference type="Proteomes" id="UP000053352"/>
    </source>
</evidence>
<evidence type="ECO:0000256" key="5">
    <source>
        <dbReference type="ARBA" id="ARBA00022842"/>
    </source>
</evidence>
<reference evidence="8 9" key="1">
    <citation type="submission" date="2015-11" db="EMBL/GenBank/DDBJ databases">
        <title>Genome sequence of Pyrodictium occultum PL-19, a marine hyperthermophilic archaeon isolated from Volcano, Italy.</title>
        <authorList>
            <person name="Utturkar S."/>
            <person name="Huber H."/>
            <person name="Leptihn S."/>
            <person name="Brown S."/>
            <person name="Stetter K.O."/>
            <person name="Podar M."/>
        </authorList>
    </citation>
    <scope>NUCLEOTIDE SEQUENCE [LARGE SCALE GENOMIC DNA]</scope>
    <source>
        <strain evidence="8 9">PL-19</strain>
    </source>
</reference>
<dbReference type="GO" id="GO:0004427">
    <property type="term" value="F:inorganic diphosphate phosphatase activity"/>
    <property type="evidence" value="ECO:0007669"/>
    <property type="project" value="UniProtKB-UniRule"/>
</dbReference>
<dbReference type="CDD" id="cd00412">
    <property type="entry name" value="pyrophosphatase"/>
    <property type="match status" value="1"/>
</dbReference>
<dbReference type="InterPro" id="IPR036649">
    <property type="entry name" value="Pyrophosphatase_sf"/>
</dbReference>
<feature type="binding site" evidence="7">
    <location>
        <position position="143"/>
    </location>
    <ligand>
        <name>substrate</name>
    </ligand>
</feature>